<gene>
    <name evidence="2" type="ORF">GTW51_18905</name>
</gene>
<evidence type="ECO:0000313" key="3">
    <source>
        <dbReference type="Proteomes" id="UP000476332"/>
    </source>
</evidence>
<dbReference type="Pfam" id="PF03466">
    <property type="entry name" value="LysR_substrate"/>
    <property type="match status" value="1"/>
</dbReference>
<accession>A0A6L9MMT6</accession>
<sequence length="112" mass="12178">MPFLPPIRRSPCGDLSALPTITYPKAADQDLWEYYDPDGAPTRIRHERRIICNEFAVTREAAVEGLGGAMLPEAICLDAFAADGLERVLPKHHAGDSAMYLLSPRGAACCPP</sequence>
<name>A0A6L9MMT6_9HYPH</name>
<evidence type="ECO:0000313" key="2">
    <source>
        <dbReference type="EMBL" id="NDV88768.1"/>
    </source>
</evidence>
<keyword evidence="3" id="KW-1185">Reference proteome</keyword>
<feature type="domain" description="LysR substrate-binding" evidence="1">
    <location>
        <begin position="13"/>
        <end position="107"/>
    </location>
</feature>
<evidence type="ECO:0000259" key="1">
    <source>
        <dbReference type="Pfam" id="PF03466"/>
    </source>
</evidence>
<comment type="caution">
    <text evidence="2">The sequence shown here is derived from an EMBL/GenBank/DDBJ whole genome shotgun (WGS) entry which is preliminary data.</text>
</comment>
<dbReference type="RefSeq" id="WP_163045618.1">
    <property type="nucleotide sequence ID" value="NZ_JAAAMJ010000020.1"/>
</dbReference>
<dbReference type="SUPFAM" id="SSF53850">
    <property type="entry name" value="Periplasmic binding protein-like II"/>
    <property type="match status" value="1"/>
</dbReference>
<organism evidence="2 3">
    <name type="scientific">Aurantimonas aggregata</name>
    <dbReference type="NCBI Taxonomy" id="2047720"/>
    <lineage>
        <taxon>Bacteria</taxon>
        <taxon>Pseudomonadati</taxon>
        <taxon>Pseudomonadota</taxon>
        <taxon>Alphaproteobacteria</taxon>
        <taxon>Hyphomicrobiales</taxon>
        <taxon>Aurantimonadaceae</taxon>
        <taxon>Aurantimonas</taxon>
    </lineage>
</organism>
<proteinExistence type="predicted"/>
<dbReference type="InterPro" id="IPR005119">
    <property type="entry name" value="LysR_subst-bd"/>
</dbReference>
<dbReference type="Proteomes" id="UP000476332">
    <property type="component" value="Unassembled WGS sequence"/>
</dbReference>
<protein>
    <recommendedName>
        <fullName evidence="1">LysR substrate-binding domain-containing protein</fullName>
    </recommendedName>
</protein>
<reference evidence="2 3" key="1">
    <citation type="submission" date="2020-01" db="EMBL/GenBank/DDBJ databases">
        <title>Genomes of bacteria type strains.</title>
        <authorList>
            <person name="Chen J."/>
            <person name="Zhu S."/>
            <person name="Chen J."/>
        </authorList>
    </citation>
    <scope>NUCLEOTIDE SEQUENCE [LARGE SCALE GENOMIC DNA]</scope>
    <source>
        <strain evidence="2 3">KCTC 52919</strain>
    </source>
</reference>
<dbReference type="AlphaFoldDB" id="A0A6L9MMT6"/>
<dbReference type="EMBL" id="JAAAMJ010000020">
    <property type="protein sequence ID" value="NDV88768.1"/>
    <property type="molecule type" value="Genomic_DNA"/>
</dbReference>
<dbReference type="Gene3D" id="3.40.190.10">
    <property type="entry name" value="Periplasmic binding protein-like II"/>
    <property type="match status" value="2"/>
</dbReference>